<dbReference type="Proteomes" id="UP000001307">
    <property type="component" value="Unassembled WGS sequence"/>
</dbReference>
<keyword evidence="4" id="KW-1185">Reference proteome</keyword>
<feature type="compositionally biased region" description="Polar residues" evidence="2">
    <location>
        <begin position="1000"/>
        <end position="1013"/>
    </location>
</feature>
<evidence type="ECO:0000256" key="2">
    <source>
        <dbReference type="SAM" id="MobiDB-lite"/>
    </source>
</evidence>
<feature type="coiled-coil region" evidence="1">
    <location>
        <begin position="958"/>
        <end position="985"/>
    </location>
</feature>
<organism evidence="3">
    <name type="scientific">Oikopleura dioica</name>
    <name type="common">Tunicate</name>
    <dbReference type="NCBI Taxonomy" id="34765"/>
    <lineage>
        <taxon>Eukaryota</taxon>
        <taxon>Metazoa</taxon>
        <taxon>Chordata</taxon>
        <taxon>Tunicata</taxon>
        <taxon>Appendicularia</taxon>
        <taxon>Copelata</taxon>
        <taxon>Oikopleuridae</taxon>
        <taxon>Oikopleura</taxon>
    </lineage>
</organism>
<dbReference type="EMBL" id="FN653091">
    <property type="protein sequence ID" value="CBY11710.1"/>
    <property type="molecule type" value="Genomic_DNA"/>
</dbReference>
<reference evidence="3" key="1">
    <citation type="journal article" date="2010" name="Science">
        <title>Plasticity of animal genome architecture unmasked by rapid evolution of a pelagic tunicate.</title>
        <authorList>
            <person name="Denoeud F."/>
            <person name="Henriet S."/>
            <person name="Mungpakdee S."/>
            <person name="Aury J.M."/>
            <person name="Da Silva C."/>
            <person name="Brinkmann H."/>
            <person name="Mikhaleva J."/>
            <person name="Olsen L.C."/>
            <person name="Jubin C."/>
            <person name="Canestro C."/>
            <person name="Bouquet J.M."/>
            <person name="Danks G."/>
            <person name="Poulain J."/>
            <person name="Campsteijn C."/>
            <person name="Adamski M."/>
            <person name="Cross I."/>
            <person name="Yadetie F."/>
            <person name="Muffato M."/>
            <person name="Louis A."/>
            <person name="Butcher S."/>
            <person name="Tsagkogeorga G."/>
            <person name="Konrad A."/>
            <person name="Singh S."/>
            <person name="Jensen M.F."/>
            <person name="Cong E.H."/>
            <person name="Eikeseth-Otteraa H."/>
            <person name="Noel B."/>
            <person name="Anthouard V."/>
            <person name="Porcel B.M."/>
            <person name="Kachouri-Lafond R."/>
            <person name="Nishino A."/>
            <person name="Ugolini M."/>
            <person name="Chourrout P."/>
            <person name="Nishida H."/>
            <person name="Aasland R."/>
            <person name="Huzurbazar S."/>
            <person name="Westhof E."/>
            <person name="Delsuc F."/>
            <person name="Lehrach H."/>
            <person name="Reinhardt R."/>
            <person name="Weissenbach J."/>
            <person name="Roy S.W."/>
            <person name="Artiguenave F."/>
            <person name="Postlethwait J.H."/>
            <person name="Manak J.R."/>
            <person name="Thompson E.M."/>
            <person name="Jaillon O."/>
            <person name="Du Pasquier L."/>
            <person name="Boudinot P."/>
            <person name="Liberles D.A."/>
            <person name="Volff J.N."/>
            <person name="Philippe H."/>
            <person name="Lenhard B."/>
            <person name="Roest Crollius H."/>
            <person name="Wincker P."/>
            <person name="Chourrout D."/>
        </authorList>
    </citation>
    <scope>NUCLEOTIDE SEQUENCE [LARGE SCALE GENOMIC DNA]</scope>
</reference>
<feature type="compositionally biased region" description="Basic and acidic residues" evidence="2">
    <location>
        <begin position="1014"/>
        <end position="1026"/>
    </location>
</feature>
<feature type="compositionally biased region" description="Polar residues" evidence="2">
    <location>
        <begin position="1036"/>
        <end position="1045"/>
    </location>
</feature>
<feature type="region of interest" description="Disordered" evidence="2">
    <location>
        <begin position="21"/>
        <end position="40"/>
    </location>
</feature>
<gene>
    <name evidence="3" type="ORF">GSOID_T00016887001</name>
</gene>
<protein>
    <submittedName>
        <fullName evidence="3">Uncharacterized protein</fullName>
    </submittedName>
</protein>
<accession>E4XPC2</accession>
<dbReference type="AlphaFoldDB" id="E4XPC2"/>
<proteinExistence type="predicted"/>
<evidence type="ECO:0000313" key="3">
    <source>
        <dbReference type="EMBL" id="CBY11710.1"/>
    </source>
</evidence>
<name>E4XPC2_OIKDI</name>
<dbReference type="InParanoid" id="E4XPC2"/>
<evidence type="ECO:0000313" key="4">
    <source>
        <dbReference type="Proteomes" id="UP000001307"/>
    </source>
</evidence>
<evidence type="ECO:0000256" key="1">
    <source>
        <dbReference type="SAM" id="Coils"/>
    </source>
</evidence>
<sequence length="1056" mass="120763">MFSRAVLEAATLKAKKFGVTTETKKGEPLQGSKLHSQKNEFPQSREELIATAITDWKNLSQVRSIKPCSEVRAEMLFEGEIEDENAENPLAFNDHEKARKYLAEKADWRRIVFVSPYSKAKTFWVVHQEEKPEKAFLAISNFVAEKEGVAHQGEEWALSLTNESSFDPIELSSGPLSESSEITKKLQDVVKIKDLQRSIEPNGEEWRLARKGTFKRLREQEDDINEDLELGKMPWKLRQTWDDWANLKNEGIEENWKAVSEAELIGSGFWASLAIERIRRNITRAKADYERPNFGDRDWLTDIMEAGMEALHAMTAGISSRGLSPKKMAEKIEEAKDRFPALADRSKAKNGWITLKENQSTMWAKNRPKNQHTWICDILGDWQEEDSQAQVWTPLTRLLSAILLDLTYRQLRTQVRKSLVTKCESVGMQWNINQGRLTDRDFIQKWVRRTIEDCQEPKATTNIEILGEGQEQKIIWVPGKRDSQVWIFNLGKTAKKRHKMQLIRMAMHLRLHCDEAEALEKLAESEWTQGNVRKCLDVFKSSRNHIENDMILIKRATPPPAIRQLLQAIEAMINETKKQAPGSSSKLESVLINLTGGWSWAAGGQISFIKQPLDFLQTWMANRFRLTPPPRPVRMAVNKLPKVKITSKEWARRAIEVNEKMVEALINVRASYAEDEVQVEDFDSEEAAWKSSIAVTGGDISQLNAAREAIDAIKKPVNRRDQVEDLTSRGLVIYAIKEEPNREKLQASLRGQQHQNDFVEEIMRRINIEQPEDWAELAEILEEDVPHERSLTILMPQQEHAEMLAEALVQAGTNAIKLVTLSRTSAEESKSKRTPWLWKCFQCANSSDKPIISYTPNWAHPKVVDRMAKTLEKLAEEESWTENEKQVAKGSRTWEDLTSNEGTKLVPDAACTFFLRETHLDGIKAAQHELNQPATTEDFFPPEIDSISQVKGLKTGKNKNFRNKKAQFLNRKKRLRNQLKIAESSKIRPAIIKPWEKTQETSAANQERQSTQGAERESGEGEDQLRKIKQAKIDANGQSGTSSREPNLKRGYNMPG</sequence>
<feature type="region of interest" description="Disordered" evidence="2">
    <location>
        <begin position="992"/>
        <end position="1056"/>
    </location>
</feature>
<keyword evidence="1" id="KW-0175">Coiled coil</keyword>